<dbReference type="InterPro" id="IPR037291">
    <property type="entry name" value="DUF4139"/>
</dbReference>
<dbReference type="AlphaFoldDB" id="A0A1M2W5I0"/>
<organism evidence="4 5">
    <name type="scientific">Trametes pubescens</name>
    <name type="common">White-rot fungus</name>
    <dbReference type="NCBI Taxonomy" id="154538"/>
    <lineage>
        <taxon>Eukaryota</taxon>
        <taxon>Fungi</taxon>
        <taxon>Dikarya</taxon>
        <taxon>Basidiomycota</taxon>
        <taxon>Agaricomycotina</taxon>
        <taxon>Agaricomycetes</taxon>
        <taxon>Polyporales</taxon>
        <taxon>Polyporaceae</taxon>
        <taxon>Trametes</taxon>
    </lineage>
</organism>
<evidence type="ECO:0000313" key="4">
    <source>
        <dbReference type="EMBL" id="OJT15108.1"/>
    </source>
</evidence>
<dbReference type="PANTHER" id="PTHR31005">
    <property type="entry name" value="DUF4139 DOMAIN-CONTAINING PROTEIN"/>
    <property type="match status" value="1"/>
</dbReference>
<dbReference type="OrthoDB" id="10068793at2759"/>
<sequence length="672" mass="71174">MFVNQINISTSSAPVKSATIFQSSTAEVTRTLTLELKSGKNVVTIKGISSDADSESPRISGTPAGVRVLDVVCRRHPHDAPDLRDDVTSSQIEANLAASRALAAEREVRQQEVNLLNDAARSITSTPQGANNAAVPNWHAELLGFVDGLVQRQIAAEAALRDLDAKIAALEKSLWLLRSARKGEATTTIVATIVAQSDSKVDLKLTYLVSGVAWRPFYDLHATTADGRPSADVSMRYCATISQKTGEDWTDATLTLSTATTQAQGRLSVPSVLPLKIKVGAAKGAGFATSAFGGGFQPPVPMPAMQVQQAPTSAFGATTQMNQSVPRPEASMFNANTTAQARPTQGGGLFGNTQAQNVSAPVQGLFRSTQTAPAPPVQGLFGTSQGQGQTAPAQTSGGLFGSSTDTAQQSEAPPTPAPAPNRNALSLAYRVEGTVSLPSDGEAHKLTIAALDFKAALKYVCVPQQSQAAFIVGTVKNTSEYELLAGPVSVFMDDSFVTKTSVDFIAVNESFPCVLGVDTSLKVTYRQSSKTEHEPRRNFAEPHKTIARTAITTIANQHGHAVTELVVRDAVPLGNEDVQVAVMLRRPAGLAEAAQGAEVAVKLAQPQEGVTAKVRWTKVEDGRGGEKDGLYEWVCAIPPGKKISLEAQWDVKGPSDLQWSEVPERGLFGSWR</sequence>
<dbReference type="PANTHER" id="PTHR31005:SF8">
    <property type="entry name" value="DUF4139 DOMAIN-CONTAINING PROTEIN"/>
    <property type="match status" value="1"/>
</dbReference>
<evidence type="ECO:0000259" key="2">
    <source>
        <dbReference type="Pfam" id="PF13598"/>
    </source>
</evidence>
<evidence type="ECO:0000313" key="5">
    <source>
        <dbReference type="Proteomes" id="UP000184267"/>
    </source>
</evidence>
<name>A0A1M2W5I0_TRAPU</name>
<feature type="domain" description="DUF4140" evidence="3">
    <location>
        <begin position="19"/>
        <end position="116"/>
    </location>
</feature>
<protein>
    <submittedName>
        <fullName evidence="4">Protein F37C4.5</fullName>
    </submittedName>
</protein>
<feature type="domain" description="DUF4139" evidence="2">
    <location>
        <begin position="203"/>
        <end position="654"/>
    </location>
</feature>
<dbReference type="OMA" id="WEPTYEL"/>
<feature type="compositionally biased region" description="Polar residues" evidence="1">
    <location>
        <begin position="381"/>
        <end position="411"/>
    </location>
</feature>
<gene>
    <name evidence="4" type="ORF">TRAPUB_8365</name>
</gene>
<evidence type="ECO:0000259" key="3">
    <source>
        <dbReference type="Pfam" id="PF13600"/>
    </source>
</evidence>
<dbReference type="InterPro" id="IPR025554">
    <property type="entry name" value="DUF4140"/>
</dbReference>
<dbReference type="NCBIfam" id="TIGR02231">
    <property type="entry name" value="mucoidy inhibitor MuiA family protein"/>
    <property type="match status" value="2"/>
</dbReference>
<dbReference type="STRING" id="154538.A0A1M2W5I0"/>
<feature type="region of interest" description="Disordered" evidence="1">
    <location>
        <begin position="369"/>
        <end position="421"/>
    </location>
</feature>
<dbReference type="Pfam" id="PF13598">
    <property type="entry name" value="DUF4139"/>
    <property type="match status" value="1"/>
</dbReference>
<reference evidence="4 5" key="1">
    <citation type="submission" date="2016-10" db="EMBL/GenBank/DDBJ databases">
        <title>Genome sequence of the basidiomycete white-rot fungus Trametes pubescens.</title>
        <authorList>
            <person name="Makela M.R."/>
            <person name="Granchi Z."/>
            <person name="Peng M."/>
            <person name="De Vries R.P."/>
            <person name="Grigoriev I."/>
            <person name="Riley R."/>
            <person name="Hilden K."/>
        </authorList>
    </citation>
    <scope>NUCLEOTIDE SEQUENCE [LARGE SCALE GENOMIC DNA]</scope>
    <source>
        <strain evidence="4 5">FBCC735</strain>
    </source>
</reference>
<dbReference type="EMBL" id="MNAD01000199">
    <property type="protein sequence ID" value="OJT15108.1"/>
    <property type="molecule type" value="Genomic_DNA"/>
</dbReference>
<evidence type="ECO:0000256" key="1">
    <source>
        <dbReference type="SAM" id="MobiDB-lite"/>
    </source>
</evidence>
<dbReference type="Proteomes" id="UP000184267">
    <property type="component" value="Unassembled WGS sequence"/>
</dbReference>
<comment type="caution">
    <text evidence="4">The sequence shown here is derived from an EMBL/GenBank/DDBJ whole genome shotgun (WGS) entry which is preliminary data.</text>
</comment>
<accession>A0A1M2W5I0</accession>
<proteinExistence type="predicted"/>
<dbReference type="InterPro" id="IPR011935">
    <property type="entry name" value="CHP02231"/>
</dbReference>
<keyword evidence="5" id="KW-1185">Reference proteome</keyword>
<dbReference type="Pfam" id="PF13600">
    <property type="entry name" value="DUF4140"/>
    <property type="match status" value="1"/>
</dbReference>